<protein>
    <submittedName>
        <fullName evidence="1">DUF6516 family protein</fullName>
    </submittedName>
</protein>
<proteinExistence type="predicted"/>
<evidence type="ECO:0000313" key="2">
    <source>
        <dbReference type="Proteomes" id="UP001500837"/>
    </source>
</evidence>
<dbReference type="EMBL" id="BAAABL010000039">
    <property type="protein sequence ID" value="GAA0297632.1"/>
    <property type="molecule type" value="Genomic_DNA"/>
</dbReference>
<dbReference type="Proteomes" id="UP001500837">
    <property type="component" value="Unassembled WGS sequence"/>
</dbReference>
<sequence length="98" mass="11481">MAPDGDVSVVRDRRRDFGEHIVRIRVLRVPESSKFPDGIKYGYHFGEKGSDDPILRYDNHHGTHERHDGSTIEELDEFPGYEALLRRFIRELPDEYTP</sequence>
<reference evidence="1 2" key="1">
    <citation type="journal article" date="2019" name="Int. J. Syst. Evol. Microbiol.">
        <title>The Global Catalogue of Microorganisms (GCM) 10K type strain sequencing project: providing services to taxonomists for standard genome sequencing and annotation.</title>
        <authorList>
            <consortium name="The Broad Institute Genomics Platform"/>
            <consortium name="The Broad Institute Genome Sequencing Center for Infectious Disease"/>
            <person name="Wu L."/>
            <person name="Ma J."/>
        </authorList>
    </citation>
    <scope>NUCLEOTIDE SEQUENCE [LARGE SCALE GENOMIC DNA]</scope>
    <source>
        <strain evidence="1 2">JCM 16330</strain>
    </source>
</reference>
<dbReference type="RefSeq" id="WP_211312520.1">
    <property type="nucleotide sequence ID" value="NZ_BAAABL010000039.1"/>
</dbReference>
<keyword evidence="2" id="KW-1185">Reference proteome</keyword>
<dbReference type="Pfam" id="PF20126">
    <property type="entry name" value="TumE"/>
    <property type="match status" value="1"/>
</dbReference>
<gene>
    <name evidence="1" type="ORF">GCM10009066_09900</name>
</gene>
<organism evidence="1 2">
    <name type="scientific">Halarchaeum salinum</name>
    <dbReference type="NCBI Taxonomy" id="489912"/>
    <lineage>
        <taxon>Archaea</taxon>
        <taxon>Methanobacteriati</taxon>
        <taxon>Methanobacteriota</taxon>
        <taxon>Stenosarchaea group</taxon>
        <taxon>Halobacteria</taxon>
        <taxon>Halobacteriales</taxon>
        <taxon>Halobacteriaceae</taxon>
    </lineage>
</organism>
<evidence type="ECO:0000313" key="1">
    <source>
        <dbReference type="EMBL" id="GAA0297632.1"/>
    </source>
</evidence>
<dbReference type="AlphaFoldDB" id="A0AAV3S6G4"/>
<dbReference type="InterPro" id="IPR045397">
    <property type="entry name" value="TumE-like"/>
</dbReference>
<accession>A0AAV3S6G4</accession>
<comment type="caution">
    <text evidence="1">The sequence shown here is derived from an EMBL/GenBank/DDBJ whole genome shotgun (WGS) entry which is preliminary data.</text>
</comment>
<name>A0AAV3S6G4_9EURY</name>